<dbReference type="EMBL" id="FNBW01000007">
    <property type="protein sequence ID" value="SDF82625.1"/>
    <property type="molecule type" value="Genomic_DNA"/>
</dbReference>
<dbReference type="Pfam" id="PF12684">
    <property type="entry name" value="DUF3799"/>
    <property type="match status" value="1"/>
</dbReference>
<proteinExistence type="predicted"/>
<evidence type="ECO:0000313" key="2">
    <source>
        <dbReference type="EMBL" id="SDF82625.1"/>
    </source>
</evidence>
<protein>
    <recommendedName>
        <fullName evidence="1">Putative exodeoxyribonuclease 8 PDDEXK-like domain-containing protein</fullName>
    </recommendedName>
</protein>
<dbReference type="Gene3D" id="3.90.320.10">
    <property type="match status" value="1"/>
</dbReference>
<dbReference type="InterPro" id="IPR011604">
    <property type="entry name" value="PDDEXK-like_dom_sf"/>
</dbReference>
<gene>
    <name evidence="2" type="ORF">SAMN05660686_02428</name>
</gene>
<organism evidence="2 3">
    <name type="scientific">Thalassobaculum litoreum DSM 18839</name>
    <dbReference type="NCBI Taxonomy" id="1123362"/>
    <lineage>
        <taxon>Bacteria</taxon>
        <taxon>Pseudomonadati</taxon>
        <taxon>Pseudomonadota</taxon>
        <taxon>Alphaproteobacteria</taxon>
        <taxon>Rhodospirillales</taxon>
        <taxon>Thalassobaculaceae</taxon>
        <taxon>Thalassobaculum</taxon>
    </lineage>
</organism>
<evidence type="ECO:0000313" key="3">
    <source>
        <dbReference type="Proteomes" id="UP000198615"/>
    </source>
</evidence>
<dbReference type="OrthoDB" id="3292504at2"/>
<keyword evidence="3" id="KW-1185">Reference proteome</keyword>
<dbReference type="AlphaFoldDB" id="A0A8G2BHZ2"/>
<dbReference type="InterPro" id="IPR024432">
    <property type="entry name" value="Put_RecE_PDDEXK-like_dom"/>
</dbReference>
<feature type="domain" description="Putative exodeoxyribonuclease 8 PDDEXK-like" evidence="1">
    <location>
        <begin position="35"/>
        <end position="257"/>
    </location>
</feature>
<dbReference type="Proteomes" id="UP000198615">
    <property type="component" value="Unassembled WGS sequence"/>
</dbReference>
<sequence>MALIPGVHANLSEAFYFKDPAFSASDAIDLLSGMSPAKFLARRNKGGKRTQALEFGRLAHRIIIERKAVEHEVRKPRKIELPYHEPRSPNTKKLHMTTGSDLVLDGPLRQVARMKEAMEAHPFAMAPFNHGGTPEVTLVWDNPATGLRCRCRLDWQPPAGYQFFADYKTTVSLRAEDLDRAIERYRYHVRAAHYIEGIKACGLHDDPRYLIVFQEKDPPFEVEIVEIDPEDLGWGRIELNWARAVFAMCEQTGVWPPSGAFKKWRRDGQWPAAGEDEVSRVGLPFWARRRREAEHEAAAFSTDFLRQAAVRHQAPLDR</sequence>
<accession>A0A8G2BHZ2</accession>
<comment type="caution">
    <text evidence="2">The sequence shown here is derived from an EMBL/GenBank/DDBJ whole genome shotgun (WGS) entry which is preliminary data.</text>
</comment>
<name>A0A8G2BHZ2_9PROT</name>
<evidence type="ECO:0000259" key="1">
    <source>
        <dbReference type="Pfam" id="PF12684"/>
    </source>
</evidence>
<reference evidence="2 3" key="1">
    <citation type="submission" date="2016-10" db="EMBL/GenBank/DDBJ databases">
        <authorList>
            <person name="Varghese N."/>
            <person name="Submissions S."/>
        </authorList>
    </citation>
    <scope>NUCLEOTIDE SEQUENCE [LARGE SCALE GENOMIC DNA]</scope>
    <source>
        <strain evidence="2 3">DSM 18839</strain>
    </source>
</reference>
<dbReference type="RefSeq" id="WP_093150590.1">
    <property type="nucleotide sequence ID" value="NZ_FNBW01000007.1"/>
</dbReference>